<dbReference type="EMBL" id="CAJVQC010003135">
    <property type="protein sequence ID" value="CAG8522054.1"/>
    <property type="molecule type" value="Genomic_DNA"/>
</dbReference>
<protein>
    <submittedName>
        <fullName evidence="1">16989_t:CDS:1</fullName>
    </submittedName>
</protein>
<sequence>KSLTEFVYQSEDNTVCWNFAKKGDLEIWQPKIAALKEILNKLGLTNIRFSLRKKNGNNHLTSSLKLPTEKATKNNLVQKIFELGIHTKFSTLDGISNAADYVKSARAKNYAALAITDHYNVQIFPEFSQEKTGDLRIIYGCELEMLEDDLPPYIFNHNSATNQKLLTVPITDLTYCVFDLETTGFFAAYNEIIEIGYVTYQNGKIIREGEYLVCPEKPIAPEILANWYTDIDPKELKKAPKISQILPRLKKAWENCVLELPYPVIDTLPLAWILLPERKSYSLERLSRMSSKDKIKQAHRALDDKETKKLINHEYFPNRGQRVKVLVTNQVGLNNLYRLITLSHTQRLFRVPCVFRSDLIQHRAGLLIGAAGSREGEMFALFSSFADQEKIREKMQDVKDLARRIITTAEALDMLIIASHNVHYCEKKERLLKQIIVANEGMNNTKHYLYYEATWEGKQDRFADLPLQHLLTLEEMNPQEIVNRIGKVDIKQPPLNYSATENVRGEENDLITAYTQRANELFGEIWPEITDLNPLPFYKFCPACRYTELYQAPDRIFSCYDYQEQENCPHCPNLLTMEGHNLPFETFFGWEGEKSPDIDLNFSGDYQKSAHNYVRQLLGEDAVYRIGTINTLSQQTAEIFFREHLQLRKKFNPNFAEEK</sequence>
<accession>A0ACA9LD83</accession>
<proteinExistence type="predicted"/>
<gene>
    <name evidence="1" type="ORF">RPERSI_LOCUS2748</name>
</gene>
<evidence type="ECO:0000313" key="1">
    <source>
        <dbReference type="EMBL" id="CAG8522054.1"/>
    </source>
</evidence>
<evidence type="ECO:0000313" key="2">
    <source>
        <dbReference type="Proteomes" id="UP000789920"/>
    </source>
</evidence>
<reference evidence="1" key="1">
    <citation type="submission" date="2021-06" db="EMBL/GenBank/DDBJ databases">
        <authorList>
            <person name="Kallberg Y."/>
            <person name="Tangrot J."/>
            <person name="Rosling A."/>
        </authorList>
    </citation>
    <scope>NUCLEOTIDE SEQUENCE</scope>
    <source>
        <strain evidence="1">MA461A</strain>
    </source>
</reference>
<organism evidence="1 2">
    <name type="scientific">Racocetra persica</name>
    <dbReference type="NCBI Taxonomy" id="160502"/>
    <lineage>
        <taxon>Eukaryota</taxon>
        <taxon>Fungi</taxon>
        <taxon>Fungi incertae sedis</taxon>
        <taxon>Mucoromycota</taxon>
        <taxon>Glomeromycotina</taxon>
        <taxon>Glomeromycetes</taxon>
        <taxon>Diversisporales</taxon>
        <taxon>Gigasporaceae</taxon>
        <taxon>Racocetra</taxon>
    </lineage>
</organism>
<name>A0ACA9LD83_9GLOM</name>
<comment type="caution">
    <text evidence="1">The sequence shown here is derived from an EMBL/GenBank/DDBJ whole genome shotgun (WGS) entry which is preliminary data.</text>
</comment>
<keyword evidence="2" id="KW-1185">Reference proteome</keyword>
<dbReference type="Proteomes" id="UP000789920">
    <property type="component" value="Unassembled WGS sequence"/>
</dbReference>
<feature type="non-terminal residue" evidence="1">
    <location>
        <position position="1"/>
    </location>
</feature>